<reference evidence="1 2" key="1">
    <citation type="journal article" date="2017" name="Nat. Commun.">
        <title>Genome assembly with in vitro proximity ligation data and whole-genome triplication in lettuce.</title>
        <authorList>
            <person name="Reyes-Chin-Wo S."/>
            <person name="Wang Z."/>
            <person name="Yang X."/>
            <person name="Kozik A."/>
            <person name="Arikit S."/>
            <person name="Song C."/>
            <person name="Xia L."/>
            <person name="Froenicke L."/>
            <person name="Lavelle D.O."/>
            <person name="Truco M.J."/>
            <person name="Xia R."/>
            <person name="Zhu S."/>
            <person name="Xu C."/>
            <person name="Xu H."/>
            <person name="Xu X."/>
            <person name="Cox K."/>
            <person name="Korf I."/>
            <person name="Meyers B.C."/>
            <person name="Michelmore R.W."/>
        </authorList>
    </citation>
    <scope>NUCLEOTIDE SEQUENCE [LARGE SCALE GENOMIC DNA]</scope>
    <source>
        <strain evidence="2">cv. Salinas</strain>
        <tissue evidence="1">Seedlings</tissue>
    </source>
</reference>
<dbReference type="EMBL" id="NBSK02000008">
    <property type="protein sequence ID" value="KAJ0191065.1"/>
    <property type="molecule type" value="Genomic_DNA"/>
</dbReference>
<dbReference type="PANTHER" id="PTHR33116:SF77">
    <property type="entry name" value="RNA-DIRECTED DNA POLYMERASE"/>
    <property type="match status" value="1"/>
</dbReference>
<dbReference type="PANTHER" id="PTHR33116">
    <property type="entry name" value="REVERSE TRANSCRIPTASE ZINC-BINDING DOMAIN-CONTAINING PROTEIN-RELATED-RELATED"/>
    <property type="match status" value="1"/>
</dbReference>
<evidence type="ECO:0000313" key="1">
    <source>
        <dbReference type="EMBL" id="KAJ0191065.1"/>
    </source>
</evidence>
<evidence type="ECO:0000313" key="2">
    <source>
        <dbReference type="Proteomes" id="UP000235145"/>
    </source>
</evidence>
<evidence type="ECO:0008006" key="3">
    <source>
        <dbReference type="Google" id="ProtNLM"/>
    </source>
</evidence>
<keyword evidence="2" id="KW-1185">Reference proteome</keyword>
<dbReference type="AlphaFoldDB" id="A0A9R1WW02"/>
<accession>A0A9R1WW02</accession>
<gene>
    <name evidence="1" type="ORF">LSAT_V11C800439710</name>
</gene>
<organism evidence="1 2">
    <name type="scientific">Lactuca sativa</name>
    <name type="common">Garden lettuce</name>
    <dbReference type="NCBI Taxonomy" id="4236"/>
    <lineage>
        <taxon>Eukaryota</taxon>
        <taxon>Viridiplantae</taxon>
        <taxon>Streptophyta</taxon>
        <taxon>Embryophyta</taxon>
        <taxon>Tracheophyta</taxon>
        <taxon>Spermatophyta</taxon>
        <taxon>Magnoliopsida</taxon>
        <taxon>eudicotyledons</taxon>
        <taxon>Gunneridae</taxon>
        <taxon>Pentapetalae</taxon>
        <taxon>asterids</taxon>
        <taxon>campanulids</taxon>
        <taxon>Asterales</taxon>
        <taxon>Asteraceae</taxon>
        <taxon>Cichorioideae</taxon>
        <taxon>Cichorieae</taxon>
        <taxon>Lactucinae</taxon>
        <taxon>Lactuca</taxon>
    </lineage>
</organism>
<dbReference type="Proteomes" id="UP000235145">
    <property type="component" value="Unassembled WGS sequence"/>
</dbReference>
<sequence>MEKETLKALVAEIENVAETCLLTEDELKNRSNWLKRILELERFADVDLKQKACIKWTVDGDENTSFYHGFVNNHNRKNHIDGLIINGRWSTEVEEIKEECSILSIGSTLTQLSIKWDLGISGEITINSSPTKEFKISKGVRQGDPLSPFLFIIAMEGLNVSMKSAGEKNIFKGIKFSGEWCRSNMKNLSRILHYFHMASGLKVNFYISKVYGVGSSSCKTAFGARILDCDASLTRWKAKTLSFVGRLTLITYVLGNLPTYYLFLFKAPLSVIEKLEKI</sequence>
<proteinExistence type="predicted"/>
<protein>
    <recommendedName>
        <fullName evidence="3">Reverse transcriptase domain-containing protein</fullName>
    </recommendedName>
</protein>
<name>A0A9R1WW02_LACSA</name>
<comment type="caution">
    <text evidence="1">The sequence shown here is derived from an EMBL/GenBank/DDBJ whole genome shotgun (WGS) entry which is preliminary data.</text>
</comment>